<keyword evidence="6" id="KW-0378">Hydrolase</keyword>
<dbReference type="Proteomes" id="UP000192478">
    <property type="component" value="Chromosome"/>
</dbReference>
<evidence type="ECO:0000256" key="3">
    <source>
        <dbReference type="ARBA" id="ARBA00022840"/>
    </source>
</evidence>
<dbReference type="RefSeq" id="WP_070965891.1">
    <property type="nucleotide sequence ID" value="NZ_CP017603.1"/>
</dbReference>
<dbReference type="GO" id="GO:1903805">
    <property type="term" value="P:L-valine import across plasma membrane"/>
    <property type="evidence" value="ECO:0007669"/>
    <property type="project" value="TreeGrafter"/>
</dbReference>
<dbReference type="GO" id="GO:0005524">
    <property type="term" value="F:ATP binding"/>
    <property type="evidence" value="ECO:0007669"/>
    <property type="project" value="UniProtKB-KW"/>
</dbReference>
<keyword evidence="2" id="KW-0547">Nucleotide-binding</keyword>
<dbReference type="PROSITE" id="PS50893">
    <property type="entry name" value="ABC_TRANSPORTER_2"/>
    <property type="match status" value="1"/>
</dbReference>
<dbReference type="SMART" id="SM00382">
    <property type="entry name" value="AAA"/>
    <property type="match status" value="1"/>
</dbReference>
<dbReference type="GO" id="GO:0042941">
    <property type="term" value="P:D-alanine transmembrane transport"/>
    <property type="evidence" value="ECO:0007669"/>
    <property type="project" value="TreeGrafter"/>
</dbReference>
<evidence type="ECO:0000256" key="1">
    <source>
        <dbReference type="ARBA" id="ARBA00022448"/>
    </source>
</evidence>
<evidence type="ECO:0000313" key="6">
    <source>
        <dbReference type="EMBL" id="ARE86009.1"/>
    </source>
</evidence>
<dbReference type="GO" id="GO:0005304">
    <property type="term" value="F:L-valine transmembrane transporter activity"/>
    <property type="evidence" value="ECO:0007669"/>
    <property type="project" value="TreeGrafter"/>
</dbReference>
<dbReference type="EMBL" id="CP017603">
    <property type="protein sequence ID" value="AOY75691.1"/>
    <property type="molecule type" value="Genomic_DNA"/>
</dbReference>
<reference evidence="5 7" key="1">
    <citation type="submission" date="2016-10" db="EMBL/GenBank/DDBJ databases">
        <title>Complete Genome Sequence of Acetogen Clostridium formicoaceticum ATCC 27076.</title>
        <authorList>
            <person name="Bao T."/>
            <person name="Cheng C."/>
            <person name="Zhao J."/>
            <person name="Yang S.-T."/>
            <person name="Wang J."/>
            <person name="Wang M."/>
        </authorList>
    </citation>
    <scope>NUCLEOTIDE SEQUENCE [LARGE SCALE GENOMIC DNA]</scope>
    <source>
        <strain evidence="5 7">ATCC 27076</strain>
    </source>
</reference>
<evidence type="ECO:0000313" key="5">
    <source>
        <dbReference type="EMBL" id="AOY75691.1"/>
    </source>
</evidence>
<dbReference type="GO" id="GO:0015808">
    <property type="term" value="P:L-alanine transport"/>
    <property type="evidence" value="ECO:0007669"/>
    <property type="project" value="TreeGrafter"/>
</dbReference>
<keyword evidence="7" id="KW-1185">Reference proteome</keyword>
<dbReference type="GO" id="GO:0005886">
    <property type="term" value="C:plasma membrane"/>
    <property type="evidence" value="ECO:0007669"/>
    <property type="project" value="TreeGrafter"/>
</dbReference>
<keyword evidence="1" id="KW-0813">Transport</keyword>
<dbReference type="Proteomes" id="UP000177894">
    <property type="component" value="Chromosome"/>
</dbReference>
<proteinExistence type="predicted"/>
<evidence type="ECO:0000313" key="8">
    <source>
        <dbReference type="Proteomes" id="UP000192478"/>
    </source>
</evidence>
<feature type="domain" description="ABC transporter" evidence="4">
    <location>
        <begin position="4"/>
        <end position="263"/>
    </location>
</feature>
<dbReference type="InterPro" id="IPR003439">
    <property type="entry name" value="ABC_transporter-like_ATP-bd"/>
</dbReference>
<gene>
    <name evidence="6" type="primary">lptB_1</name>
    <name evidence="5" type="synonym">livG</name>
    <name evidence="5" type="ORF">BJL90_07155</name>
    <name evidence="6" type="ORF">CLFO_03250</name>
</gene>
<dbReference type="EC" id="3.6.3.-" evidence="6"/>
<dbReference type="GO" id="GO:0016887">
    <property type="term" value="F:ATP hydrolysis activity"/>
    <property type="evidence" value="ECO:0007669"/>
    <property type="project" value="InterPro"/>
</dbReference>
<dbReference type="FunFam" id="3.40.50.300:FF:000421">
    <property type="entry name" value="Branched-chain amino acid ABC transporter ATP-binding protein"/>
    <property type="match status" value="1"/>
</dbReference>
<dbReference type="AlphaFoldDB" id="A0AAC9WEU6"/>
<dbReference type="KEGG" id="cfm:BJL90_07155"/>
<dbReference type="GO" id="GO:0015192">
    <property type="term" value="F:L-phenylalanine transmembrane transporter activity"/>
    <property type="evidence" value="ECO:0007669"/>
    <property type="project" value="TreeGrafter"/>
</dbReference>
<dbReference type="InterPro" id="IPR003593">
    <property type="entry name" value="AAA+_ATPase"/>
</dbReference>
<sequence>MTMLKTDHITMRFGGLTAVKELNLQIHQGEIIALIGPNGAGKTTAFNMITGVYKPTEGKIIFGDGEITGLKPHEITKRGMARTFQNIRLFKELSVLDNVFIANHLHLKSNLFQSIGGKMYPDFLGKIWEPKYKKEEKEILEKSHMLLEKVGLIDLRYEKANSLPYGVQRKLEIARALATDPKLLLLDEPAAGMNPKETNDLTDFIRQIREEFDLTIFLIEHHMQVVMDISNRIYVLDYGVTIAEGSPYEIQNNERVIQAYLGVSEDA</sequence>
<dbReference type="Pfam" id="PF12399">
    <property type="entry name" value="BCA_ABC_TP_C"/>
    <property type="match status" value="1"/>
</dbReference>
<dbReference type="EMBL" id="CP020559">
    <property type="protein sequence ID" value="ARE86009.1"/>
    <property type="molecule type" value="Genomic_DNA"/>
</dbReference>
<evidence type="ECO:0000259" key="4">
    <source>
        <dbReference type="PROSITE" id="PS50893"/>
    </source>
</evidence>
<dbReference type="Gene3D" id="3.40.50.300">
    <property type="entry name" value="P-loop containing nucleotide triphosphate hydrolases"/>
    <property type="match status" value="1"/>
</dbReference>
<dbReference type="PANTHER" id="PTHR45772:SF7">
    <property type="entry name" value="AMINO ACID ABC TRANSPORTER ATP-BINDING PROTEIN"/>
    <property type="match status" value="1"/>
</dbReference>
<organism evidence="6 8">
    <name type="scientific">Clostridium formicaceticum</name>
    <dbReference type="NCBI Taxonomy" id="1497"/>
    <lineage>
        <taxon>Bacteria</taxon>
        <taxon>Bacillati</taxon>
        <taxon>Bacillota</taxon>
        <taxon>Clostridia</taxon>
        <taxon>Eubacteriales</taxon>
        <taxon>Clostridiaceae</taxon>
        <taxon>Clostridium</taxon>
    </lineage>
</organism>
<reference evidence="6 8" key="2">
    <citation type="submission" date="2017-03" db="EMBL/GenBank/DDBJ databases">
        <title>Complete sequence of Clostridium formicaceticum DSM 92.</title>
        <authorList>
            <person name="Poehlein A."/>
            <person name="Karl M."/>
            <person name="Bengelsdorf F.R."/>
            <person name="Duerre P."/>
            <person name="Daniel R."/>
        </authorList>
    </citation>
    <scope>NUCLEOTIDE SEQUENCE [LARGE SCALE GENOMIC DNA]</scope>
    <source>
        <strain evidence="6 8">DSM 92</strain>
    </source>
</reference>
<dbReference type="GO" id="GO:1903806">
    <property type="term" value="P:L-isoleucine import across plasma membrane"/>
    <property type="evidence" value="ECO:0007669"/>
    <property type="project" value="TreeGrafter"/>
</dbReference>
<dbReference type="CDD" id="cd03219">
    <property type="entry name" value="ABC_Mj1267_LivG_branched"/>
    <property type="match status" value="1"/>
</dbReference>
<name>A0AAC9WEU6_9CLOT</name>
<protein>
    <submittedName>
        <fullName evidence="5">High-affinity branched-chain amino acid ABC transporter ATP-binding protein LivG</fullName>
    </submittedName>
    <submittedName>
        <fullName evidence="6">Lipopolysaccharide export system ATP-binding protein LptB</fullName>
        <ecNumber evidence="6">3.6.3.-</ecNumber>
    </submittedName>
</protein>
<dbReference type="InterPro" id="IPR032823">
    <property type="entry name" value="BCA_ABC_TP_C"/>
</dbReference>
<dbReference type="GO" id="GO:0015188">
    <property type="term" value="F:L-isoleucine transmembrane transporter activity"/>
    <property type="evidence" value="ECO:0007669"/>
    <property type="project" value="TreeGrafter"/>
</dbReference>
<evidence type="ECO:0000256" key="2">
    <source>
        <dbReference type="ARBA" id="ARBA00022741"/>
    </source>
</evidence>
<dbReference type="InterPro" id="IPR027417">
    <property type="entry name" value="P-loop_NTPase"/>
</dbReference>
<dbReference type="PANTHER" id="PTHR45772">
    <property type="entry name" value="CONSERVED COMPONENT OF ABC TRANSPORTER FOR NATURAL AMINO ACIDS-RELATED"/>
    <property type="match status" value="1"/>
</dbReference>
<dbReference type="SUPFAM" id="SSF52540">
    <property type="entry name" value="P-loop containing nucleoside triphosphate hydrolases"/>
    <property type="match status" value="1"/>
</dbReference>
<dbReference type="InterPro" id="IPR051120">
    <property type="entry name" value="ABC_AA/LPS_Transport"/>
</dbReference>
<accession>A0AAC9WEU6</accession>
<keyword evidence="3 6" id="KW-0067">ATP-binding</keyword>
<dbReference type="Pfam" id="PF00005">
    <property type="entry name" value="ABC_tran"/>
    <property type="match status" value="1"/>
</dbReference>
<evidence type="ECO:0000313" key="7">
    <source>
        <dbReference type="Proteomes" id="UP000177894"/>
    </source>
</evidence>